<keyword evidence="1" id="KW-0812">Transmembrane</keyword>
<evidence type="ECO:0000313" key="2">
    <source>
        <dbReference type="EMBL" id="MES1921600.1"/>
    </source>
</evidence>
<reference evidence="2 3" key="1">
    <citation type="journal article" date="2024" name="BMC Biol.">
        <title>Comparative genomics of Ascetosporea gives new insight into the evolutionary basis for animal parasitism in Rhizaria.</title>
        <authorList>
            <person name="Hiltunen Thoren M."/>
            <person name="Onut-Brannstrom I."/>
            <person name="Alfjorden A."/>
            <person name="Peckova H."/>
            <person name="Swords F."/>
            <person name="Hooper C."/>
            <person name="Holzer A.S."/>
            <person name="Bass D."/>
            <person name="Burki F."/>
        </authorList>
    </citation>
    <scope>NUCLEOTIDE SEQUENCE [LARGE SCALE GENOMIC DNA]</scope>
    <source>
        <strain evidence="2">20-A016</strain>
    </source>
</reference>
<proteinExistence type="predicted"/>
<organism evidence="2 3">
    <name type="scientific">Bonamia ostreae</name>
    <dbReference type="NCBI Taxonomy" id="126728"/>
    <lineage>
        <taxon>Eukaryota</taxon>
        <taxon>Sar</taxon>
        <taxon>Rhizaria</taxon>
        <taxon>Endomyxa</taxon>
        <taxon>Ascetosporea</taxon>
        <taxon>Haplosporida</taxon>
        <taxon>Bonamia</taxon>
    </lineage>
</organism>
<evidence type="ECO:0000256" key="1">
    <source>
        <dbReference type="SAM" id="Phobius"/>
    </source>
</evidence>
<comment type="caution">
    <text evidence="2">The sequence shown here is derived from an EMBL/GenBank/DDBJ whole genome shotgun (WGS) entry which is preliminary data.</text>
</comment>
<gene>
    <name evidence="2" type="ORF">MHBO_003130</name>
</gene>
<keyword evidence="1" id="KW-1133">Transmembrane helix</keyword>
<name>A0ABV2APJ7_9EUKA</name>
<keyword evidence="1" id="KW-0472">Membrane</keyword>
<dbReference type="EMBL" id="JBDODL010001533">
    <property type="protein sequence ID" value="MES1921600.1"/>
    <property type="molecule type" value="Genomic_DNA"/>
</dbReference>
<accession>A0ABV2APJ7</accession>
<keyword evidence="3" id="KW-1185">Reference proteome</keyword>
<sequence>MRKLEKMTKESVNPYEFATSEVICFLVDTLLAFSNEKVSDLTRKMITYIDQNTKFRTDSILDAIYNKLPEHLINLNHAHSVFEMLRCLIRSQHNINSYKFYLLSCCYIHLSVFYVLNLLFICIYLGDFCSIHLHTVTYTI</sequence>
<dbReference type="Proteomes" id="UP001439008">
    <property type="component" value="Unassembled WGS sequence"/>
</dbReference>
<evidence type="ECO:0000313" key="3">
    <source>
        <dbReference type="Proteomes" id="UP001439008"/>
    </source>
</evidence>
<protein>
    <submittedName>
        <fullName evidence="2">Uncharacterized protein</fullName>
    </submittedName>
</protein>
<feature type="transmembrane region" description="Helical" evidence="1">
    <location>
        <begin position="100"/>
        <end position="126"/>
    </location>
</feature>